<dbReference type="AlphaFoldDB" id="A0A8C2Q084"/>
<dbReference type="SMART" id="SM00409">
    <property type="entry name" value="IG"/>
    <property type="match status" value="1"/>
</dbReference>
<evidence type="ECO:0000313" key="6">
    <source>
        <dbReference type="Proteomes" id="UP000694701"/>
    </source>
</evidence>
<dbReference type="SUPFAM" id="SSF48726">
    <property type="entry name" value="Immunoglobulin"/>
    <property type="match status" value="1"/>
</dbReference>
<dbReference type="InterPro" id="IPR003599">
    <property type="entry name" value="Ig_sub"/>
</dbReference>
<keyword evidence="2" id="KW-0812">Transmembrane</keyword>
<dbReference type="Proteomes" id="UP000694701">
    <property type="component" value="Unplaced"/>
</dbReference>
<dbReference type="GO" id="GO:0004888">
    <property type="term" value="F:transmembrane signaling receptor activity"/>
    <property type="evidence" value="ECO:0007669"/>
    <property type="project" value="TreeGrafter"/>
</dbReference>
<evidence type="ECO:0000256" key="1">
    <source>
        <dbReference type="ARBA" id="ARBA00004370"/>
    </source>
</evidence>
<proteinExistence type="predicted"/>
<dbReference type="PANTHER" id="PTHR11860:SF118">
    <property type="entry name" value="CMRF35-LIKE MOLECULE 3-RELATED"/>
    <property type="match status" value="1"/>
</dbReference>
<dbReference type="Gene3D" id="2.60.40.10">
    <property type="entry name" value="Immunoglobulins"/>
    <property type="match status" value="1"/>
</dbReference>
<evidence type="ECO:0000313" key="5">
    <source>
        <dbReference type="Ensembl" id="ENSCCRP00020096145.1"/>
    </source>
</evidence>
<dbReference type="GO" id="GO:0005886">
    <property type="term" value="C:plasma membrane"/>
    <property type="evidence" value="ECO:0007669"/>
    <property type="project" value="TreeGrafter"/>
</dbReference>
<keyword evidence="3" id="KW-0472">Membrane</keyword>
<evidence type="ECO:0000259" key="4">
    <source>
        <dbReference type="PROSITE" id="PS50835"/>
    </source>
</evidence>
<dbReference type="InterPro" id="IPR007110">
    <property type="entry name" value="Ig-like_dom"/>
</dbReference>
<evidence type="ECO:0000256" key="3">
    <source>
        <dbReference type="ARBA" id="ARBA00023136"/>
    </source>
</evidence>
<organism evidence="5 6">
    <name type="scientific">Cyprinus carpio</name>
    <name type="common">Common carp</name>
    <dbReference type="NCBI Taxonomy" id="7962"/>
    <lineage>
        <taxon>Eukaryota</taxon>
        <taxon>Metazoa</taxon>
        <taxon>Chordata</taxon>
        <taxon>Craniata</taxon>
        <taxon>Vertebrata</taxon>
        <taxon>Euteleostomi</taxon>
        <taxon>Actinopterygii</taxon>
        <taxon>Neopterygii</taxon>
        <taxon>Teleostei</taxon>
        <taxon>Ostariophysi</taxon>
        <taxon>Cypriniformes</taxon>
        <taxon>Cyprinidae</taxon>
        <taxon>Cyprininae</taxon>
        <taxon>Cyprinus</taxon>
    </lineage>
</organism>
<dbReference type="InterPro" id="IPR013106">
    <property type="entry name" value="Ig_V-set"/>
</dbReference>
<evidence type="ECO:0000256" key="2">
    <source>
        <dbReference type="ARBA" id="ARBA00022692"/>
    </source>
</evidence>
<reference evidence="5" key="1">
    <citation type="submission" date="2025-08" db="UniProtKB">
        <authorList>
            <consortium name="Ensembl"/>
        </authorList>
    </citation>
    <scope>IDENTIFICATION</scope>
</reference>
<comment type="subcellular location">
    <subcellularLocation>
        <location evidence="1">Membrane</location>
    </subcellularLocation>
</comment>
<dbReference type="InterPro" id="IPR013783">
    <property type="entry name" value="Ig-like_fold"/>
</dbReference>
<sequence length="154" mass="17804">MGEAVCTCVHQVSLSISVTGYSGGGVNITCRYDRKYKKKYFCRREWLTCFELIRTETKDKWVDSGRFSLFDDTRAAVFTVTFRDLSEQDSGTYWCGVDISLSEDPYTEVNLNVVTGESVFDLVELLYLNDITLTFVWLLQLSVFEHIRCDKKKK</sequence>
<dbReference type="Pfam" id="PF07686">
    <property type="entry name" value="V-set"/>
    <property type="match status" value="1"/>
</dbReference>
<feature type="domain" description="Ig-like" evidence="4">
    <location>
        <begin position="23"/>
        <end position="112"/>
    </location>
</feature>
<dbReference type="InterPro" id="IPR050671">
    <property type="entry name" value="CD300_family_receptors"/>
</dbReference>
<dbReference type="PANTHER" id="PTHR11860">
    <property type="entry name" value="POLYMERIC-IMMUNOGLOBULIN RECEPTOR"/>
    <property type="match status" value="1"/>
</dbReference>
<dbReference type="CDD" id="cd05716">
    <property type="entry name" value="IgV_pIgR_like"/>
    <property type="match status" value="1"/>
</dbReference>
<dbReference type="PROSITE" id="PS50835">
    <property type="entry name" value="IG_LIKE"/>
    <property type="match status" value="1"/>
</dbReference>
<name>A0A8C2Q084_CYPCA</name>
<dbReference type="InterPro" id="IPR036179">
    <property type="entry name" value="Ig-like_dom_sf"/>
</dbReference>
<protein>
    <recommendedName>
        <fullName evidence="4">Ig-like domain-containing protein</fullName>
    </recommendedName>
</protein>
<dbReference type="Ensembl" id="ENSCCRT00020105121.1">
    <property type="protein sequence ID" value="ENSCCRP00020096145.1"/>
    <property type="gene ID" value="ENSCCRG00020044281.1"/>
</dbReference>
<accession>A0A8C2Q084</accession>